<dbReference type="Proteomes" id="UP000812440">
    <property type="component" value="Chromosome 2"/>
</dbReference>
<feature type="transmembrane region" description="Helical" evidence="1">
    <location>
        <begin position="20"/>
        <end position="43"/>
    </location>
</feature>
<dbReference type="AlphaFoldDB" id="A0A8T2K6S6"/>
<sequence length="51" mass="5671">MGDWKSALLHLGRVRITPPVAAWNLLMALLLWEVSLAISLLWLTAGKQGKM</sequence>
<dbReference type="EMBL" id="JAACNH010000002">
    <property type="protein sequence ID" value="KAG8450341.1"/>
    <property type="molecule type" value="Genomic_DNA"/>
</dbReference>
<keyword evidence="1" id="KW-1133">Transmembrane helix</keyword>
<gene>
    <name evidence="2" type="ORF">GDO86_002843</name>
</gene>
<organism evidence="2 3">
    <name type="scientific">Hymenochirus boettgeri</name>
    <name type="common">Congo dwarf clawed frog</name>
    <dbReference type="NCBI Taxonomy" id="247094"/>
    <lineage>
        <taxon>Eukaryota</taxon>
        <taxon>Metazoa</taxon>
        <taxon>Chordata</taxon>
        <taxon>Craniata</taxon>
        <taxon>Vertebrata</taxon>
        <taxon>Euteleostomi</taxon>
        <taxon>Amphibia</taxon>
        <taxon>Batrachia</taxon>
        <taxon>Anura</taxon>
        <taxon>Pipoidea</taxon>
        <taxon>Pipidae</taxon>
        <taxon>Pipinae</taxon>
        <taxon>Hymenochirus</taxon>
    </lineage>
</organism>
<proteinExistence type="predicted"/>
<name>A0A8T2K6S6_9PIPI</name>
<accession>A0A8T2K6S6</accession>
<keyword evidence="1" id="KW-0812">Transmembrane</keyword>
<keyword evidence="3" id="KW-1185">Reference proteome</keyword>
<evidence type="ECO:0000313" key="3">
    <source>
        <dbReference type="Proteomes" id="UP000812440"/>
    </source>
</evidence>
<reference evidence="2" key="1">
    <citation type="thesis" date="2020" institute="ProQuest LLC" country="789 East Eisenhower Parkway, Ann Arbor, MI, USA">
        <title>Comparative Genomics and Chromosome Evolution.</title>
        <authorList>
            <person name="Mudd A.B."/>
        </authorList>
    </citation>
    <scope>NUCLEOTIDE SEQUENCE</scope>
    <source>
        <strain evidence="2">Female2</strain>
        <tissue evidence="2">Blood</tissue>
    </source>
</reference>
<protein>
    <submittedName>
        <fullName evidence="2">Uncharacterized protein</fullName>
    </submittedName>
</protein>
<evidence type="ECO:0000256" key="1">
    <source>
        <dbReference type="SAM" id="Phobius"/>
    </source>
</evidence>
<keyword evidence="1" id="KW-0472">Membrane</keyword>
<comment type="caution">
    <text evidence="2">The sequence shown here is derived from an EMBL/GenBank/DDBJ whole genome shotgun (WGS) entry which is preliminary data.</text>
</comment>
<evidence type="ECO:0000313" key="2">
    <source>
        <dbReference type="EMBL" id="KAG8450341.1"/>
    </source>
</evidence>